<dbReference type="STRING" id="51028.A0A0N4VK30"/>
<dbReference type="PROSITE" id="PS00678">
    <property type="entry name" value="WD_REPEATS_1"/>
    <property type="match status" value="1"/>
</dbReference>
<evidence type="ECO:0000256" key="2">
    <source>
        <dbReference type="ARBA" id="ARBA00022574"/>
    </source>
</evidence>
<keyword evidence="6" id="KW-0175">Coiled coil</keyword>
<keyword evidence="2 5" id="KW-0853">WD repeat</keyword>
<dbReference type="EMBL" id="UXUI01010920">
    <property type="protein sequence ID" value="VDD95775.1"/>
    <property type="molecule type" value="Genomic_DNA"/>
</dbReference>
<evidence type="ECO:0000313" key="9">
    <source>
        <dbReference type="Proteomes" id="UP000274131"/>
    </source>
</evidence>
<dbReference type="OrthoDB" id="10255630at2759"/>
<feature type="region of interest" description="Disordered" evidence="7">
    <location>
        <begin position="1"/>
        <end position="23"/>
    </location>
</feature>
<dbReference type="PANTHER" id="PTHR19850">
    <property type="entry name" value="GUANINE NUCLEOTIDE-BINDING PROTEIN BETA G PROTEIN BETA"/>
    <property type="match status" value="1"/>
</dbReference>
<accession>A0A0N4VK30</accession>
<dbReference type="WBParaSite" id="EVEC_0001121201-mRNA-1">
    <property type="protein sequence ID" value="EVEC_0001121201-mRNA-1"/>
    <property type="gene ID" value="EVEC_0001121201"/>
</dbReference>
<dbReference type="InterPro" id="IPR016346">
    <property type="entry name" value="G-protein_beta_1-5"/>
</dbReference>
<evidence type="ECO:0000256" key="1">
    <source>
        <dbReference type="ARBA" id="ARBA00009768"/>
    </source>
</evidence>
<dbReference type="Pfam" id="PF25391">
    <property type="entry name" value="WD40_Gbeta"/>
    <property type="match status" value="1"/>
</dbReference>
<evidence type="ECO:0000256" key="4">
    <source>
        <dbReference type="ARBA" id="ARBA00023224"/>
    </source>
</evidence>
<reference evidence="8 9" key="2">
    <citation type="submission" date="2018-10" db="EMBL/GenBank/DDBJ databases">
        <authorList>
            <consortium name="Pathogen Informatics"/>
        </authorList>
    </citation>
    <scope>NUCLEOTIDE SEQUENCE [LARGE SCALE GENOMIC DNA]</scope>
</reference>
<evidence type="ECO:0000256" key="3">
    <source>
        <dbReference type="ARBA" id="ARBA00022737"/>
    </source>
</evidence>
<dbReference type="PRINTS" id="PR00319">
    <property type="entry name" value="GPROTEINB"/>
</dbReference>
<evidence type="ECO:0000256" key="7">
    <source>
        <dbReference type="SAM" id="MobiDB-lite"/>
    </source>
</evidence>
<dbReference type="GO" id="GO:0007165">
    <property type="term" value="P:signal transduction"/>
    <property type="evidence" value="ECO:0007669"/>
    <property type="project" value="UniProtKB-KW"/>
</dbReference>
<feature type="repeat" description="WD" evidence="5">
    <location>
        <begin position="211"/>
        <end position="254"/>
    </location>
</feature>
<organism evidence="10">
    <name type="scientific">Enterobius vermicularis</name>
    <name type="common">Human pinworm</name>
    <dbReference type="NCBI Taxonomy" id="51028"/>
    <lineage>
        <taxon>Eukaryota</taxon>
        <taxon>Metazoa</taxon>
        <taxon>Ecdysozoa</taxon>
        <taxon>Nematoda</taxon>
        <taxon>Chromadorea</taxon>
        <taxon>Rhabditida</taxon>
        <taxon>Spirurina</taxon>
        <taxon>Oxyuridomorpha</taxon>
        <taxon>Oxyuroidea</taxon>
        <taxon>Oxyuridae</taxon>
        <taxon>Enterobius</taxon>
    </lineage>
</organism>
<dbReference type="Gene3D" id="2.130.10.10">
    <property type="entry name" value="YVTN repeat-like/Quinoprotein amine dehydrogenase"/>
    <property type="match status" value="1"/>
</dbReference>
<evidence type="ECO:0000313" key="10">
    <source>
        <dbReference type="WBParaSite" id="EVEC_0001121201-mRNA-1"/>
    </source>
</evidence>
<dbReference type="InterPro" id="IPR036322">
    <property type="entry name" value="WD40_repeat_dom_sf"/>
</dbReference>
<dbReference type="SMART" id="SM00320">
    <property type="entry name" value="WD40"/>
    <property type="match status" value="7"/>
</dbReference>
<dbReference type="InterPro" id="IPR020472">
    <property type="entry name" value="WD40_PAC1"/>
</dbReference>
<gene>
    <name evidence="8" type="ORF">EVEC_LOCUS10526</name>
</gene>
<dbReference type="InterPro" id="IPR001632">
    <property type="entry name" value="WD40_G-protein_beta-like"/>
</dbReference>
<proteinExistence type="inferred from homology"/>
<evidence type="ECO:0000256" key="6">
    <source>
        <dbReference type="SAM" id="Coils"/>
    </source>
</evidence>
<dbReference type="InterPro" id="IPR015943">
    <property type="entry name" value="WD40/YVTN_repeat-like_dom_sf"/>
</dbReference>
<feature type="repeat" description="WD" evidence="5">
    <location>
        <begin position="81"/>
        <end position="122"/>
    </location>
</feature>
<dbReference type="SUPFAM" id="SSF50978">
    <property type="entry name" value="WD40 repeat-like"/>
    <property type="match status" value="1"/>
</dbReference>
<keyword evidence="9" id="KW-1185">Reference proteome</keyword>
<dbReference type="CDD" id="cd00200">
    <property type="entry name" value="WD40"/>
    <property type="match status" value="1"/>
</dbReference>
<dbReference type="PROSITE" id="PS50294">
    <property type="entry name" value="WD_REPEATS_REGION"/>
    <property type="match status" value="4"/>
</dbReference>
<protein>
    <submittedName>
        <fullName evidence="10">WD_REPEATS_REGION domain-containing protein</fullName>
    </submittedName>
</protein>
<sequence>MPDQAQNVAANTQSQNASATSHEPSISFRGFDLIEMLYREAENLKKKLELERQRLNDITMEQGSSHLEHFSPMNIKQRRILKGHSGKVLCMDWSLDRRRIVSSAQDGKVIVWDAFTTNKEHAVTLATTWVMACAFAPGADMIACGGLDNKCSVVPLSFDEDILQKRRPVATHTSYTSCCAFMRSDNHLLTGSGDSTCALWDTETGQMLENFHGHKGDVFSVDVHRWDAGNIFVSAGADRHVLVWDIRNGSCVQRFGDHEADVNCVRFTPSGDGFATGSDDSTCRLFDLRADRQVCSYEYDCNFFPITGVDFSYCGRLLFVGCGDYRVGVWDAFKCHRQCAIYGHENRISWLRSNPDGSSICTASWDCTLRVCFSHQL</sequence>
<dbReference type="Proteomes" id="UP000274131">
    <property type="component" value="Unassembled WGS sequence"/>
</dbReference>
<dbReference type="PRINTS" id="PR00320">
    <property type="entry name" value="GPROTEINBRPT"/>
</dbReference>
<dbReference type="InterPro" id="IPR001680">
    <property type="entry name" value="WD40_rpt"/>
</dbReference>
<dbReference type="PIRSF" id="PIRSF002394">
    <property type="entry name" value="GN-bd_beta"/>
    <property type="match status" value="1"/>
</dbReference>
<feature type="repeat" description="WD" evidence="5">
    <location>
        <begin position="169"/>
        <end position="210"/>
    </location>
</feature>
<reference evidence="10" key="1">
    <citation type="submission" date="2017-02" db="UniProtKB">
        <authorList>
            <consortium name="WormBaseParasite"/>
        </authorList>
    </citation>
    <scope>IDENTIFICATION</scope>
</reference>
<feature type="repeat" description="WD" evidence="5">
    <location>
        <begin position="255"/>
        <end position="296"/>
    </location>
</feature>
<keyword evidence="4" id="KW-0807">Transducer</keyword>
<evidence type="ECO:0000313" key="8">
    <source>
        <dbReference type="EMBL" id="VDD95775.1"/>
    </source>
</evidence>
<keyword evidence="3" id="KW-0677">Repeat</keyword>
<dbReference type="PROSITE" id="PS50082">
    <property type="entry name" value="WD_REPEATS_2"/>
    <property type="match status" value="4"/>
</dbReference>
<dbReference type="AlphaFoldDB" id="A0A0N4VK30"/>
<dbReference type="InterPro" id="IPR019775">
    <property type="entry name" value="WD40_repeat_CS"/>
</dbReference>
<name>A0A0N4VK30_ENTVE</name>
<feature type="coiled-coil region" evidence="6">
    <location>
        <begin position="31"/>
        <end position="61"/>
    </location>
</feature>
<comment type="similarity">
    <text evidence="1">Belongs to the WD repeat G protein beta family.</text>
</comment>
<evidence type="ECO:0000256" key="5">
    <source>
        <dbReference type="PROSITE-ProRule" id="PRU00221"/>
    </source>
</evidence>